<name>A0A9J5YZU8_SOLCO</name>
<accession>A0A9J5YZU8</accession>
<gene>
    <name evidence="2" type="ORF">H5410_027679</name>
</gene>
<feature type="region of interest" description="Disordered" evidence="1">
    <location>
        <begin position="33"/>
        <end position="66"/>
    </location>
</feature>
<feature type="compositionally biased region" description="Basic and acidic residues" evidence="1">
    <location>
        <begin position="37"/>
        <end position="54"/>
    </location>
</feature>
<feature type="non-terminal residue" evidence="2">
    <location>
        <position position="1"/>
    </location>
</feature>
<organism evidence="2 3">
    <name type="scientific">Solanum commersonii</name>
    <name type="common">Commerson's wild potato</name>
    <name type="synonym">Commerson's nightshade</name>
    <dbReference type="NCBI Taxonomy" id="4109"/>
    <lineage>
        <taxon>Eukaryota</taxon>
        <taxon>Viridiplantae</taxon>
        <taxon>Streptophyta</taxon>
        <taxon>Embryophyta</taxon>
        <taxon>Tracheophyta</taxon>
        <taxon>Spermatophyta</taxon>
        <taxon>Magnoliopsida</taxon>
        <taxon>eudicotyledons</taxon>
        <taxon>Gunneridae</taxon>
        <taxon>Pentapetalae</taxon>
        <taxon>asterids</taxon>
        <taxon>lamiids</taxon>
        <taxon>Solanales</taxon>
        <taxon>Solanaceae</taxon>
        <taxon>Solanoideae</taxon>
        <taxon>Solaneae</taxon>
        <taxon>Solanum</taxon>
    </lineage>
</organism>
<protein>
    <submittedName>
        <fullName evidence="2">Uncharacterized protein</fullName>
    </submittedName>
</protein>
<sequence length="107" mass="11958">KLTPNQLDFSRTPSCRMKNNLRLSPLTLSSSVCGRRTRSEESTRPKSKFLELKPLESSSSSKPSPNLELKILLDHSTSLVEIANQLGDPPFGSFHRRLALSFSIVVF</sequence>
<evidence type="ECO:0000313" key="3">
    <source>
        <dbReference type="Proteomes" id="UP000824120"/>
    </source>
</evidence>
<dbReference type="Proteomes" id="UP000824120">
    <property type="component" value="Chromosome 5"/>
</dbReference>
<comment type="caution">
    <text evidence="2">The sequence shown here is derived from an EMBL/GenBank/DDBJ whole genome shotgun (WGS) entry which is preliminary data.</text>
</comment>
<keyword evidence="3" id="KW-1185">Reference proteome</keyword>
<evidence type="ECO:0000313" key="2">
    <source>
        <dbReference type="EMBL" id="KAG5606187.1"/>
    </source>
</evidence>
<dbReference type="EMBL" id="JACXVP010000005">
    <property type="protein sequence ID" value="KAG5606187.1"/>
    <property type="molecule type" value="Genomic_DNA"/>
</dbReference>
<feature type="compositionally biased region" description="Low complexity" evidence="1">
    <location>
        <begin position="55"/>
        <end position="66"/>
    </location>
</feature>
<proteinExistence type="predicted"/>
<evidence type="ECO:0000256" key="1">
    <source>
        <dbReference type="SAM" id="MobiDB-lite"/>
    </source>
</evidence>
<reference evidence="2 3" key="1">
    <citation type="submission" date="2020-09" db="EMBL/GenBank/DDBJ databases">
        <title>De no assembly of potato wild relative species, Solanum commersonii.</title>
        <authorList>
            <person name="Cho K."/>
        </authorList>
    </citation>
    <scope>NUCLEOTIDE SEQUENCE [LARGE SCALE GENOMIC DNA]</scope>
    <source>
        <strain evidence="2">LZ3.2</strain>
        <tissue evidence="2">Leaf</tissue>
    </source>
</reference>
<dbReference type="AlphaFoldDB" id="A0A9J5YZU8"/>